<dbReference type="Pfam" id="PF00308">
    <property type="entry name" value="Bac_DnaA"/>
    <property type="match status" value="1"/>
</dbReference>
<proteinExistence type="predicted"/>
<dbReference type="AlphaFoldDB" id="A0A4P7AIN2"/>
<name>A0A4P7AIN2_9MOLU</name>
<dbReference type="Gene3D" id="3.40.50.300">
    <property type="entry name" value="P-loop containing nucleotide triphosphate hydrolases"/>
    <property type="match status" value="1"/>
</dbReference>
<keyword evidence="3" id="KW-1185">Reference proteome</keyword>
<dbReference type="KEGG" id="sgq:SGLAD_v1c08420"/>
<dbReference type="InterPro" id="IPR013317">
    <property type="entry name" value="DnaA_dom"/>
</dbReference>
<dbReference type="SMART" id="SM00382">
    <property type="entry name" value="AAA"/>
    <property type="match status" value="1"/>
</dbReference>
<evidence type="ECO:0000313" key="3">
    <source>
        <dbReference type="Proteomes" id="UP000294309"/>
    </source>
</evidence>
<dbReference type="PANTHER" id="PTHR30050:SF8">
    <property type="entry name" value="PRIMOSOMAL PROTEIN DNAI"/>
    <property type="match status" value="1"/>
</dbReference>
<organism evidence="2 3">
    <name type="scientific">Spiroplasma gladiatoris</name>
    <dbReference type="NCBI Taxonomy" id="2143"/>
    <lineage>
        <taxon>Bacteria</taxon>
        <taxon>Bacillati</taxon>
        <taxon>Mycoplasmatota</taxon>
        <taxon>Mollicutes</taxon>
        <taxon>Entomoplasmatales</taxon>
        <taxon>Spiroplasmataceae</taxon>
        <taxon>Spiroplasma</taxon>
    </lineage>
</organism>
<feature type="domain" description="AAA+ ATPase" evidence="1">
    <location>
        <begin position="141"/>
        <end position="292"/>
    </location>
</feature>
<protein>
    <submittedName>
        <fullName evidence="2">Primosomal protein DnaI</fullName>
    </submittedName>
</protein>
<dbReference type="EMBL" id="CP038013">
    <property type="protein sequence ID" value="QBQ08041.1"/>
    <property type="molecule type" value="Genomic_DNA"/>
</dbReference>
<evidence type="ECO:0000259" key="1">
    <source>
        <dbReference type="SMART" id="SM00382"/>
    </source>
</evidence>
<dbReference type="CDD" id="cd00009">
    <property type="entry name" value="AAA"/>
    <property type="match status" value="1"/>
</dbReference>
<dbReference type="InterPro" id="IPR003593">
    <property type="entry name" value="AAA+_ATPase"/>
</dbReference>
<sequence>MTSRVEELKNNPKLKSFIKKYKLDDKTLEDSYLVIKRFIEQFIKCNKPGPLEECKQLIKGIQLKLEYKNKQLYTVSENCVHWKYENTDYKIKENILFTEYDKFKITKKISDYVSLNPEEYNPSINIFITAVQKIFVSDKSNVKGIYLYGEPGVGKTYMMKLIANSFANNDQKVVVVTMNRLIKVVKETFNNYINNDYNKFLDLCTNVDVLILDDIGSEPVTEWSRDELLFGLLNTRLENNKLTFFTSNLSLDDLKKYYTSTKNSSNNLTQKIKSTRAKRIVERIKGLCDDILVVGKNQRS</sequence>
<reference evidence="2 3" key="1">
    <citation type="submission" date="2019-03" db="EMBL/GenBank/DDBJ databases">
        <title>Complete genome sequence of Spiroplasma gladiatoris TG-1 (DSM 22552).</title>
        <authorList>
            <person name="Lin Y.-C."/>
            <person name="Chou L."/>
            <person name="Kuo C.-H."/>
        </authorList>
    </citation>
    <scope>NUCLEOTIDE SEQUENCE [LARGE SCALE GENOMIC DNA]</scope>
    <source>
        <strain evidence="2 3">TG-1</strain>
    </source>
</reference>
<accession>A0A4P7AIN2</accession>
<gene>
    <name evidence="2" type="primary">dnaI</name>
    <name evidence="2" type="ORF">SGLAD_v1c08420</name>
</gene>
<dbReference type="InterPro" id="IPR027417">
    <property type="entry name" value="P-loop_NTPase"/>
</dbReference>
<dbReference type="Proteomes" id="UP000294309">
    <property type="component" value="Chromosome"/>
</dbReference>
<dbReference type="PANTHER" id="PTHR30050">
    <property type="entry name" value="CHROMOSOMAL REPLICATION INITIATOR PROTEIN DNAA"/>
    <property type="match status" value="1"/>
</dbReference>
<dbReference type="RefSeq" id="WP_166739179.1">
    <property type="nucleotide sequence ID" value="NZ_CP038013.1"/>
</dbReference>
<dbReference type="SUPFAM" id="SSF52540">
    <property type="entry name" value="P-loop containing nucleoside triphosphate hydrolases"/>
    <property type="match status" value="1"/>
</dbReference>
<dbReference type="GO" id="GO:0006260">
    <property type="term" value="P:DNA replication"/>
    <property type="evidence" value="ECO:0007669"/>
    <property type="project" value="TreeGrafter"/>
</dbReference>
<evidence type="ECO:0000313" key="2">
    <source>
        <dbReference type="EMBL" id="QBQ08041.1"/>
    </source>
</evidence>